<gene>
    <name evidence="2" type="ORF">DEO72_LG4g814</name>
</gene>
<name>A0A4D6LPB2_VIGUN</name>
<keyword evidence="3" id="KW-1185">Reference proteome</keyword>
<sequence length="140" mass="16255">MEARPRRKQLQYRNLHLRQKPPHLHRAIQHHRQPELQPRSCSNLATPPPYVIFHAIPTPRRRATTDLHLPCNEPDSLRTTAKTKVPATVRITRRNAMNLHHLHLHGASSLLVTAPPLAKKKDATTTHNPSWMHKPWRQKP</sequence>
<dbReference type="Proteomes" id="UP000501690">
    <property type="component" value="Linkage Group LG4"/>
</dbReference>
<organism evidence="2 3">
    <name type="scientific">Vigna unguiculata</name>
    <name type="common">Cowpea</name>
    <dbReference type="NCBI Taxonomy" id="3917"/>
    <lineage>
        <taxon>Eukaryota</taxon>
        <taxon>Viridiplantae</taxon>
        <taxon>Streptophyta</taxon>
        <taxon>Embryophyta</taxon>
        <taxon>Tracheophyta</taxon>
        <taxon>Spermatophyta</taxon>
        <taxon>Magnoliopsida</taxon>
        <taxon>eudicotyledons</taxon>
        <taxon>Gunneridae</taxon>
        <taxon>Pentapetalae</taxon>
        <taxon>rosids</taxon>
        <taxon>fabids</taxon>
        <taxon>Fabales</taxon>
        <taxon>Fabaceae</taxon>
        <taxon>Papilionoideae</taxon>
        <taxon>50 kb inversion clade</taxon>
        <taxon>NPAAA clade</taxon>
        <taxon>indigoferoid/millettioid clade</taxon>
        <taxon>Phaseoleae</taxon>
        <taxon>Vigna</taxon>
    </lineage>
</organism>
<evidence type="ECO:0000313" key="3">
    <source>
        <dbReference type="Proteomes" id="UP000501690"/>
    </source>
</evidence>
<dbReference type="AlphaFoldDB" id="A0A4D6LPB2"/>
<proteinExistence type="predicted"/>
<evidence type="ECO:0000313" key="2">
    <source>
        <dbReference type="EMBL" id="QCD89864.1"/>
    </source>
</evidence>
<reference evidence="2 3" key="1">
    <citation type="submission" date="2019-04" db="EMBL/GenBank/DDBJ databases">
        <title>An improved genome assembly and genetic linkage map for asparagus bean, Vigna unguiculata ssp. sesquipedialis.</title>
        <authorList>
            <person name="Xia Q."/>
            <person name="Zhang R."/>
            <person name="Dong Y."/>
        </authorList>
    </citation>
    <scope>NUCLEOTIDE SEQUENCE [LARGE SCALE GENOMIC DNA]</scope>
    <source>
        <tissue evidence="2">Leaf</tissue>
    </source>
</reference>
<protein>
    <submittedName>
        <fullName evidence="2">Uncharacterized protein</fullName>
    </submittedName>
</protein>
<dbReference type="EMBL" id="CP039348">
    <property type="protein sequence ID" value="QCD89864.1"/>
    <property type="molecule type" value="Genomic_DNA"/>
</dbReference>
<evidence type="ECO:0000256" key="1">
    <source>
        <dbReference type="SAM" id="MobiDB-lite"/>
    </source>
</evidence>
<accession>A0A4D6LPB2</accession>
<feature type="region of interest" description="Disordered" evidence="1">
    <location>
        <begin position="120"/>
        <end position="140"/>
    </location>
</feature>